<evidence type="ECO:0000313" key="1">
    <source>
        <dbReference type="EMBL" id="SVC67910.1"/>
    </source>
</evidence>
<proteinExistence type="predicted"/>
<reference evidence="1" key="1">
    <citation type="submission" date="2018-05" db="EMBL/GenBank/DDBJ databases">
        <authorList>
            <person name="Lanie J.A."/>
            <person name="Ng W.-L."/>
            <person name="Kazmierczak K.M."/>
            <person name="Andrzejewski T.M."/>
            <person name="Davidsen T.M."/>
            <person name="Wayne K.J."/>
            <person name="Tettelin H."/>
            <person name="Glass J.I."/>
            <person name="Rusch D."/>
            <person name="Podicherti R."/>
            <person name="Tsui H.-C.T."/>
            <person name="Winkler M.E."/>
        </authorList>
    </citation>
    <scope>NUCLEOTIDE SEQUENCE</scope>
</reference>
<organism evidence="1">
    <name type="scientific">marine metagenome</name>
    <dbReference type="NCBI Taxonomy" id="408172"/>
    <lineage>
        <taxon>unclassified sequences</taxon>
        <taxon>metagenomes</taxon>
        <taxon>ecological metagenomes</taxon>
    </lineage>
</organism>
<gene>
    <name evidence="1" type="ORF">METZ01_LOCUS320764</name>
</gene>
<accession>A0A382P4Y6</accession>
<sequence length="43" mass="4979">MGYAEGAVLAVLLLVLLRHIWDVKRDHNIVNIFVRKTRMEANC</sequence>
<dbReference type="AlphaFoldDB" id="A0A382P4Y6"/>
<name>A0A382P4Y6_9ZZZZ</name>
<feature type="non-terminal residue" evidence="1">
    <location>
        <position position="43"/>
    </location>
</feature>
<protein>
    <submittedName>
        <fullName evidence="1">Uncharacterized protein</fullName>
    </submittedName>
</protein>
<dbReference type="EMBL" id="UINC01104620">
    <property type="protein sequence ID" value="SVC67910.1"/>
    <property type="molecule type" value="Genomic_DNA"/>
</dbReference>